<evidence type="ECO:0000313" key="6">
    <source>
        <dbReference type="Proteomes" id="UP001604336"/>
    </source>
</evidence>
<feature type="domain" description="RING-type" evidence="3">
    <location>
        <begin position="257"/>
        <end position="316"/>
    </location>
</feature>
<reference evidence="4" key="1">
    <citation type="submission" date="2024-07" db="EMBL/GenBank/DDBJ databases">
        <title>Two chromosome-level genome assemblies of Korean endemic species Abeliophyllum distichum and Forsythia ovata (Oleaceae).</title>
        <authorList>
            <person name="Mun J.H."/>
        </authorList>
    </citation>
    <scope>NUCLEOTIDE SEQUENCE</scope>
    <source>
        <strain evidence="4">KNKB198505000391</strain>
        <tissue evidence="4">Leaf</tissue>
    </source>
</reference>
<keyword evidence="1" id="KW-0479">Metal-binding</keyword>
<feature type="region of interest" description="Disordered" evidence="2">
    <location>
        <begin position="128"/>
        <end position="153"/>
    </location>
</feature>
<keyword evidence="1" id="KW-0862">Zinc</keyword>
<gene>
    <name evidence="4" type="ORF">Adt_26306</name>
    <name evidence="5" type="ORF">Adt_26314</name>
</gene>
<dbReference type="Proteomes" id="UP001604336">
    <property type="component" value="Unassembled WGS sequence"/>
</dbReference>
<dbReference type="PANTHER" id="PTHR31150:SF26">
    <property type="entry name" value="RING-TYPE DOMAIN-CONTAINING PROTEIN"/>
    <property type="match status" value="1"/>
</dbReference>
<keyword evidence="6" id="KW-1185">Reference proteome</keyword>
<dbReference type="EMBL" id="JBFOLK010000008">
    <property type="protein sequence ID" value="KAL2490678.1"/>
    <property type="molecule type" value="Genomic_DNA"/>
</dbReference>
<sequence>MGSACCVAAREPITKGSPSETLQRHARHSPSWSFRRDNRGRVAGEEPSEDWVRDGGGGSHRLDTKSSTTVEIASASEGFSPLDSVRSLAWQKSQVSEGNTGILRQTSSDPSISRTLAEVHGELLVKESTESSRVSCPSPAKLSPSAPSNLSLTTSRLSSQNYRLHSNLTPSRWHGRSPGHQLLRHVSDSQIPGYKSPTYSISEEASSLLLPAWGSNDGSSDSWSSPAFAELTTTRRERWSFDSQQISGSLSLDLQTCGVCAKLLTERSSWGGQKLIATTEIDVAAVLICRHVFHADCLECMTPEINKYDPICPVCTFGGKFKKALKTEMDLKARKRSRNRVVDSNILEFDHDKSSGHEGTNPKVSSSSSMKSSSGNRFLRQHFSFGSKGIRSFSESHSTRKNGFFWTKSSKE</sequence>
<evidence type="ECO:0000313" key="5">
    <source>
        <dbReference type="EMBL" id="KAL2490686.1"/>
    </source>
</evidence>
<feature type="compositionally biased region" description="Low complexity" evidence="2">
    <location>
        <begin position="135"/>
        <end position="153"/>
    </location>
</feature>
<evidence type="ECO:0000259" key="3">
    <source>
        <dbReference type="PROSITE" id="PS50089"/>
    </source>
</evidence>
<proteinExistence type="predicted"/>
<organism evidence="4 6">
    <name type="scientific">Abeliophyllum distichum</name>
    <dbReference type="NCBI Taxonomy" id="126358"/>
    <lineage>
        <taxon>Eukaryota</taxon>
        <taxon>Viridiplantae</taxon>
        <taxon>Streptophyta</taxon>
        <taxon>Embryophyta</taxon>
        <taxon>Tracheophyta</taxon>
        <taxon>Spermatophyta</taxon>
        <taxon>Magnoliopsida</taxon>
        <taxon>eudicotyledons</taxon>
        <taxon>Gunneridae</taxon>
        <taxon>Pentapetalae</taxon>
        <taxon>asterids</taxon>
        <taxon>lamiids</taxon>
        <taxon>Lamiales</taxon>
        <taxon>Oleaceae</taxon>
        <taxon>Forsythieae</taxon>
        <taxon>Abeliophyllum</taxon>
    </lineage>
</organism>
<dbReference type="InterPro" id="IPR001841">
    <property type="entry name" value="Znf_RING"/>
</dbReference>
<evidence type="ECO:0000313" key="4">
    <source>
        <dbReference type="EMBL" id="KAL2490678.1"/>
    </source>
</evidence>
<feature type="region of interest" description="Disordered" evidence="2">
    <location>
        <begin position="1"/>
        <end position="65"/>
    </location>
</feature>
<name>A0ABD1RQN0_9LAMI</name>
<feature type="compositionally biased region" description="Low complexity" evidence="2">
    <location>
        <begin position="365"/>
        <end position="374"/>
    </location>
</feature>
<dbReference type="EMBL" id="JBFOLK010000008">
    <property type="protein sequence ID" value="KAL2490686.1"/>
    <property type="molecule type" value="Genomic_DNA"/>
</dbReference>
<dbReference type="AlphaFoldDB" id="A0ABD1RQN0"/>
<dbReference type="InterPro" id="IPR013083">
    <property type="entry name" value="Znf_RING/FYVE/PHD"/>
</dbReference>
<feature type="region of interest" description="Disordered" evidence="2">
    <location>
        <begin position="350"/>
        <end position="375"/>
    </location>
</feature>
<evidence type="ECO:0000256" key="1">
    <source>
        <dbReference type="PROSITE-ProRule" id="PRU00175"/>
    </source>
</evidence>
<protein>
    <submittedName>
        <fullName evidence="4">RING/U-box superfamily protein</fullName>
    </submittedName>
</protein>
<dbReference type="PROSITE" id="PS50089">
    <property type="entry name" value="ZF_RING_2"/>
    <property type="match status" value="1"/>
</dbReference>
<comment type="caution">
    <text evidence="4">The sequence shown here is derived from an EMBL/GenBank/DDBJ whole genome shotgun (WGS) entry which is preliminary data.</text>
</comment>
<dbReference type="GO" id="GO:0008270">
    <property type="term" value="F:zinc ion binding"/>
    <property type="evidence" value="ECO:0007669"/>
    <property type="project" value="UniProtKB-KW"/>
</dbReference>
<evidence type="ECO:0000256" key="2">
    <source>
        <dbReference type="SAM" id="MobiDB-lite"/>
    </source>
</evidence>
<keyword evidence="1" id="KW-0863">Zinc-finger</keyword>
<reference evidence="6" key="2">
    <citation type="submission" date="2024-07" db="EMBL/GenBank/DDBJ databases">
        <title>Two chromosome-level genome assemblies of Korean endemic species Abeliophyllum distichum and Forsythia ovata (Oleaceae).</title>
        <authorList>
            <person name="Jang H."/>
        </authorList>
    </citation>
    <scope>NUCLEOTIDE SEQUENCE [LARGE SCALE GENOMIC DNA]</scope>
</reference>
<dbReference type="Gene3D" id="3.30.40.10">
    <property type="entry name" value="Zinc/RING finger domain, C3HC4 (zinc finger)"/>
    <property type="match status" value="1"/>
</dbReference>
<accession>A0ABD1RQN0</accession>
<dbReference type="SUPFAM" id="SSF57850">
    <property type="entry name" value="RING/U-box"/>
    <property type="match status" value="1"/>
</dbReference>
<feature type="compositionally biased region" description="Basic and acidic residues" evidence="2">
    <location>
        <begin position="34"/>
        <end position="44"/>
    </location>
</feature>
<dbReference type="PANTHER" id="PTHR31150">
    <property type="entry name" value="EXPRESSED PROTEIN"/>
    <property type="match status" value="1"/>
</dbReference>